<evidence type="ECO:0000313" key="2">
    <source>
        <dbReference type="EMBL" id="KAF2820780.1"/>
    </source>
</evidence>
<organism evidence="2 3">
    <name type="scientific">Ophiobolus disseminans</name>
    <dbReference type="NCBI Taxonomy" id="1469910"/>
    <lineage>
        <taxon>Eukaryota</taxon>
        <taxon>Fungi</taxon>
        <taxon>Dikarya</taxon>
        <taxon>Ascomycota</taxon>
        <taxon>Pezizomycotina</taxon>
        <taxon>Dothideomycetes</taxon>
        <taxon>Pleosporomycetidae</taxon>
        <taxon>Pleosporales</taxon>
        <taxon>Pleosporineae</taxon>
        <taxon>Phaeosphaeriaceae</taxon>
        <taxon>Ophiobolus</taxon>
    </lineage>
</organism>
<evidence type="ECO:0000256" key="1">
    <source>
        <dbReference type="SAM" id="MobiDB-lite"/>
    </source>
</evidence>
<keyword evidence="3" id="KW-1185">Reference proteome</keyword>
<reference evidence="2" key="1">
    <citation type="journal article" date="2020" name="Stud. Mycol.">
        <title>101 Dothideomycetes genomes: a test case for predicting lifestyles and emergence of pathogens.</title>
        <authorList>
            <person name="Haridas S."/>
            <person name="Albert R."/>
            <person name="Binder M."/>
            <person name="Bloem J."/>
            <person name="Labutti K."/>
            <person name="Salamov A."/>
            <person name="Andreopoulos B."/>
            <person name="Baker S."/>
            <person name="Barry K."/>
            <person name="Bills G."/>
            <person name="Bluhm B."/>
            <person name="Cannon C."/>
            <person name="Castanera R."/>
            <person name="Culley D."/>
            <person name="Daum C."/>
            <person name="Ezra D."/>
            <person name="Gonzalez J."/>
            <person name="Henrissat B."/>
            <person name="Kuo A."/>
            <person name="Liang C."/>
            <person name="Lipzen A."/>
            <person name="Lutzoni F."/>
            <person name="Magnuson J."/>
            <person name="Mondo S."/>
            <person name="Nolan M."/>
            <person name="Ohm R."/>
            <person name="Pangilinan J."/>
            <person name="Park H.-J."/>
            <person name="Ramirez L."/>
            <person name="Alfaro M."/>
            <person name="Sun H."/>
            <person name="Tritt A."/>
            <person name="Yoshinaga Y."/>
            <person name="Zwiers L.-H."/>
            <person name="Turgeon B."/>
            <person name="Goodwin S."/>
            <person name="Spatafora J."/>
            <person name="Crous P."/>
            <person name="Grigoriev I."/>
        </authorList>
    </citation>
    <scope>NUCLEOTIDE SEQUENCE</scope>
    <source>
        <strain evidence="2">CBS 113818</strain>
    </source>
</reference>
<dbReference type="Proteomes" id="UP000799424">
    <property type="component" value="Unassembled WGS sequence"/>
</dbReference>
<dbReference type="EMBL" id="MU006239">
    <property type="protein sequence ID" value="KAF2820780.1"/>
    <property type="molecule type" value="Genomic_DNA"/>
</dbReference>
<protein>
    <submittedName>
        <fullName evidence="2">Uncharacterized protein</fullName>
    </submittedName>
</protein>
<gene>
    <name evidence="2" type="ORF">CC86DRAFT_111884</name>
</gene>
<evidence type="ECO:0000313" key="3">
    <source>
        <dbReference type="Proteomes" id="UP000799424"/>
    </source>
</evidence>
<feature type="region of interest" description="Disordered" evidence="1">
    <location>
        <begin position="58"/>
        <end position="84"/>
    </location>
</feature>
<proteinExistence type="predicted"/>
<name>A0A6A6ZIB2_9PLEO</name>
<sequence length="105" mass="12458">MDDANGRPCTPVQDEILTVPDTEERAHYFWHYDHRRNDETLQEIADAHGISRRMGQRWREEREQFDNGRCTRKQKAEEKGTKLGRPWRVPAERIKALLNGRENSV</sequence>
<dbReference type="AlphaFoldDB" id="A0A6A6ZIB2"/>
<dbReference type="OrthoDB" id="3794698at2759"/>
<accession>A0A6A6ZIB2</accession>